<evidence type="ECO:0000313" key="11">
    <source>
        <dbReference type="Proteomes" id="UP000543642"/>
    </source>
</evidence>
<accession>A0A7W8H7N3</accession>
<dbReference type="InterPro" id="IPR028979">
    <property type="entry name" value="Ser_kin/Pase_Hpr-like_N_sf"/>
</dbReference>
<evidence type="ECO:0000256" key="2">
    <source>
        <dbReference type="ARBA" id="ARBA00012146"/>
    </source>
</evidence>
<keyword evidence="4 10" id="KW-0378">Hydrolase</keyword>
<comment type="caution">
    <text evidence="10">The sequence shown here is derived from an EMBL/GenBank/DDBJ whole genome shotgun (WGS) entry which is preliminary data.</text>
</comment>
<evidence type="ECO:0000313" key="10">
    <source>
        <dbReference type="EMBL" id="MBB5263406.1"/>
    </source>
</evidence>
<dbReference type="Pfam" id="PF07085">
    <property type="entry name" value="DRTGG"/>
    <property type="match status" value="1"/>
</dbReference>
<keyword evidence="3" id="KW-0479">Metal-binding</keyword>
<dbReference type="Pfam" id="PF01368">
    <property type="entry name" value="DHH"/>
    <property type="match status" value="1"/>
</dbReference>
<dbReference type="FunFam" id="3.90.1640.10:FF:000001">
    <property type="entry name" value="Probable manganese-dependent inorganic pyrophosphatase"/>
    <property type="match status" value="1"/>
</dbReference>
<evidence type="ECO:0000256" key="8">
    <source>
        <dbReference type="PROSITE-ProRule" id="PRU00703"/>
    </source>
</evidence>
<dbReference type="Pfam" id="PF00571">
    <property type="entry name" value="CBS"/>
    <property type="match status" value="2"/>
</dbReference>
<dbReference type="InterPro" id="IPR046342">
    <property type="entry name" value="CBS_dom_sf"/>
</dbReference>
<dbReference type="SUPFAM" id="SSF54631">
    <property type="entry name" value="CBS-domain pair"/>
    <property type="match status" value="1"/>
</dbReference>
<dbReference type="PROSITE" id="PS51371">
    <property type="entry name" value="CBS"/>
    <property type="match status" value="2"/>
</dbReference>
<dbReference type="EMBL" id="JACHFW010000001">
    <property type="protein sequence ID" value="MBB5263406.1"/>
    <property type="molecule type" value="Genomic_DNA"/>
</dbReference>
<dbReference type="InterPro" id="IPR001667">
    <property type="entry name" value="DDH_dom"/>
</dbReference>
<organism evidence="10 11">
    <name type="scientific">Catenibacillus scindens</name>
    <dbReference type="NCBI Taxonomy" id="673271"/>
    <lineage>
        <taxon>Bacteria</taxon>
        <taxon>Bacillati</taxon>
        <taxon>Bacillota</taxon>
        <taxon>Clostridia</taxon>
        <taxon>Lachnospirales</taxon>
        <taxon>Lachnospiraceae</taxon>
        <taxon>Catenibacillus</taxon>
    </lineage>
</organism>
<evidence type="ECO:0000256" key="5">
    <source>
        <dbReference type="ARBA" id="ARBA00023211"/>
    </source>
</evidence>
<comment type="cofactor">
    <cofactor evidence="1">
        <name>Mn(2+)</name>
        <dbReference type="ChEBI" id="CHEBI:29035"/>
    </cofactor>
</comment>
<dbReference type="Pfam" id="PF02833">
    <property type="entry name" value="DHHA2"/>
    <property type="match status" value="1"/>
</dbReference>
<feature type="domain" description="CBS" evidence="9">
    <location>
        <begin position="276"/>
        <end position="333"/>
    </location>
</feature>
<feature type="domain" description="CBS" evidence="9">
    <location>
        <begin position="98"/>
        <end position="156"/>
    </location>
</feature>
<dbReference type="Proteomes" id="UP000543642">
    <property type="component" value="Unassembled WGS sequence"/>
</dbReference>
<proteinExistence type="predicted"/>
<reference evidence="10 11" key="1">
    <citation type="submission" date="2020-08" db="EMBL/GenBank/DDBJ databases">
        <title>Genomic Encyclopedia of Type Strains, Phase IV (KMG-IV): sequencing the most valuable type-strain genomes for metagenomic binning, comparative biology and taxonomic classification.</title>
        <authorList>
            <person name="Goeker M."/>
        </authorList>
    </citation>
    <scope>NUCLEOTIDE SEQUENCE [LARGE SCALE GENOMIC DNA]</scope>
    <source>
        <strain evidence="10 11">DSM 106146</strain>
    </source>
</reference>
<dbReference type="SMART" id="SM01131">
    <property type="entry name" value="DHHA2"/>
    <property type="match status" value="1"/>
</dbReference>
<keyword evidence="5" id="KW-0464">Manganese</keyword>
<dbReference type="NCBIfam" id="NF011442">
    <property type="entry name" value="PRK14869.1-4"/>
    <property type="match status" value="1"/>
</dbReference>
<dbReference type="SUPFAM" id="SSF75138">
    <property type="entry name" value="HprK N-terminal domain-like"/>
    <property type="match status" value="1"/>
</dbReference>
<sequence>MDTAKKEIYVFGHKNPDTDSICSAIAYAWLKNQIGAQARDSFASLTAQAYAQEQQPDTVYVPRRAGQLGPETEYLLKRFNTPAPVYTNDVRVQVSDIDIRKVDGIKETLSLKQAWTIMRSVNIATLPVLNKDRTLKGLITIGDIARSYMAVYDNTILGKSHTPFTNILDALDGTMIVGTSDGYVKDGTVTIATATTEMIRDHIHPGDVIILGNRYETQLCAIEQHAALLIVCEGSPVSRTIQKIAEQNGSAVISTPYDTYTVARLINQSVPVSYFMKKEDLVTFKTTDFIAEIKGTMLKKRHRDFPILSRSKRFVGMISRRSLINMPSKQIILVDHNEIDQAVDGITDASVIEIVDHHKLGTIETMSPISVRNQPVGCTATIIYQIFVENAVDIPENIAGLLCGAILSDTLLYRSPTCTPEDRAAAEALADIAHIKTHELAQAMFAAGSDLHSKSDEEIFYQDFKRFTAGSVTFGVGQIMSMTQNELDEIKARMIPYMHKAKKNHGVDMVFFMLTNIMDESTQLLYSDEQAREVAENSFMIPAENDQLYLAGVVSRKKQLIPRLMATLQQ</sequence>
<evidence type="ECO:0000256" key="3">
    <source>
        <dbReference type="ARBA" id="ARBA00022723"/>
    </source>
</evidence>
<dbReference type="InterPro" id="IPR038222">
    <property type="entry name" value="DHHA2_dom_sf"/>
</dbReference>
<dbReference type="GO" id="GO:0005737">
    <property type="term" value="C:cytoplasm"/>
    <property type="evidence" value="ECO:0007669"/>
    <property type="project" value="InterPro"/>
</dbReference>
<dbReference type="Gene3D" id="3.10.310.20">
    <property type="entry name" value="DHHA2 domain"/>
    <property type="match status" value="1"/>
</dbReference>
<dbReference type="GO" id="GO:0004427">
    <property type="term" value="F:inorganic diphosphate phosphatase activity"/>
    <property type="evidence" value="ECO:0007669"/>
    <property type="project" value="UniProtKB-EC"/>
</dbReference>
<evidence type="ECO:0000259" key="9">
    <source>
        <dbReference type="PROSITE" id="PS51371"/>
    </source>
</evidence>
<keyword evidence="11" id="KW-1185">Reference proteome</keyword>
<dbReference type="AlphaFoldDB" id="A0A7W8H7N3"/>
<evidence type="ECO:0000256" key="1">
    <source>
        <dbReference type="ARBA" id="ARBA00001936"/>
    </source>
</evidence>
<evidence type="ECO:0000256" key="6">
    <source>
        <dbReference type="ARBA" id="ARBA00032535"/>
    </source>
</evidence>
<dbReference type="InterPro" id="IPR038763">
    <property type="entry name" value="DHH_sf"/>
</dbReference>
<gene>
    <name evidence="10" type="ORF">HNP82_000500</name>
</gene>
<keyword evidence="8" id="KW-0129">CBS domain</keyword>
<dbReference type="PANTHER" id="PTHR12112">
    <property type="entry name" value="BNIP - RELATED"/>
    <property type="match status" value="1"/>
</dbReference>
<dbReference type="NCBIfam" id="NF011443">
    <property type="entry name" value="PRK14869.1-5"/>
    <property type="match status" value="1"/>
</dbReference>
<dbReference type="SMART" id="SM00116">
    <property type="entry name" value="CBS"/>
    <property type="match status" value="2"/>
</dbReference>
<evidence type="ECO:0000256" key="7">
    <source>
        <dbReference type="ARBA" id="ARBA00047820"/>
    </source>
</evidence>
<name>A0A7W8H7N3_9FIRM</name>
<dbReference type="Gene3D" id="3.40.1390.20">
    <property type="entry name" value="HprK N-terminal domain-like"/>
    <property type="match status" value="1"/>
</dbReference>
<dbReference type="SUPFAM" id="SSF64182">
    <property type="entry name" value="DHH phosphoesterases"/>
    <property type="match status" value="1"/>
</dbReference>
<dbReference type="InterPro" id="IPR000644">
    <property type="entry name" value="CBS_dom"/>
</dbReference>
<dbReference type="InterPro" id="IPR010766">
    <property type="entry name" value="DRTGG"/>
</dbReference>
<dbReference type="GO" id="GO:0046872">
    <property type="term" value="F:metal ion binding"/>
    <property type="evidence" value="ECO:0007669"/>
    <property type="project" value="UniProtKB-KW"/>
</dbReference>
<dbReference type="PANTHER" id="PTHR12112:SF22">
    <property type="entry name" value="MANGANESE-DEPENDENT INORGANIC PYROPHOSPHATASE-RELATED"/>
    <property type="match status" value="1"/>
</dbReference>
<dbReference type="Gene3D" id="3.10.580.10">
    <property type="entry name" value="CBS-domain"/>
    <property type="match status" value="1"/>
</dbReference>
<evidence type="ECO:0000256" key="4">
    <source>
        <dbReference type="ARBA" id="ARBA00022801"/>
    </source>
</evidence>
<dbReference type="InterPro" id="IPR004097">
    <property type="entry name" value="DHHA2"/>
</dbReference>
<protein>
    <recommendedName>
        <fullName evidence="2">inorganic diphosphatase</fullName>
        <ecNumber evidence="2">3.6.1.1</ecNumber>
    </recommendedName>
    <alternativeName>
        <fullName evidence="6">Pyrophosphate phospho-hydrolase</fullName>
    </alternativeName>
</protein>
<comment type="catalytic activity">
    <reaction evidence="7">
        <text>diphosphate + H2O = 2 phosphate + H(+)</text>
        <dbReference type="Rhea" id="RHEA:24576"/>
        <dbReference type="ChEBI" id="CHEBI:15377"/>
        <dbReference type="ChEBI" id="CHEBI:15378"/>
        <dbReference type="ChEBI" id="CHEBI:33019"/>
        <dbReference type="ChEBI" id="CHEBI:43474"/>
        <dbReference type="EC" id="3.6.1.1"/>
    </reaction>
</comment>
<dbReference type="EC" id="3.6.1.1" evidence="2"/>